<dbReference type="SUPFAM" id="SSF51182">
    <property type="entry name" value="RmlC-like cupins"/>
    <property type="match status" value="1"/>
</dbReference>
<dbReference type="InterPro" id="IPR014710">
    <property type="entry name" value="RmlC-like_jellyroll"/>
</dbReference>
<dbReference type="InterPro" id="IPR010982">
    <property type="entry name" value="Lambda_DNA-bd_dom_sf"/>
</dbReference>
<dbReference type="PANTHER" id="PTHR46797">
    <property type="entry name" value="HTH-TYPE TRANSCRIPTIONAL REGULATOR"/>
    <property type="match status" value="1"/>
</dbReference>
<sequence>MPKLINGLEPSPTATEQDLGQRVRGIRKARKWTLQDAADRTGLAVSTISKMERGEISLTYDRFMRLAQGLGLDVGELFDADAEGFEPGAVSVTRAGEAPLHRSATYDYDMLASDMTGKHMVPMIGRIKAHTFAEFEDFISHPGEEFVYVIEGAVTVHLKGRAPVALEKGDSIYFDSGVGHAYVSAGDQDAIVVGVCWKPGERKYETGQT</sequence>
<proteinExistence type="predicted"/>
<evidence type="ECO:0000256" key="2">
    <source>
        <dbReference type="SAM" id="MobiDB-lite"/>
    </source>
</evidence>
<dbReference type="EMBL" id="SSMD01000011">
    <property type="protein sequence ID" value="THD71625.1"/>
    <property type="molecule type" value="Genomic_DNA"/>
</dbReference>
<dbReference type="Gene3D" id="1.10.260.40">
    <property type="entry name" value="lambda repressor-like DNA-binding domains"/>
    <property type="match status" value="1"/>
</dbReference>
<evidence type="ECO:0000259" key="3">
    <source>
        <dbReference type="PROSITE" id="PS50943"/>
    </source>
</evidence>
<dbReference type="GO" id="GO:0003700">
    <property type="term" value="F:DNA-binding transcription factor activity"/>
    <property type="evidence" value="ECO:0007669"/>
    <property type="project" value="TreeGrafter"/>
</dbReference>
<feature type="domain" description="HTH cro/C1-type" evidence="3">
    <location>
        <begin position="23"/>
        <end position="77"/>
    </location>
</feature>
<dbReference type="Pfam" id="PF01381">
    <property type="entry name" value="HTH_3"/>
    <property type="match status" value="1"/>
</dbReference>
<dbReference type="InterPro" id="IPR013096">
    <property type="entry name" value="Cupin_2"/>
</dbReference>
<dbReference type="RefSeq" id="WP_136340581.1">
    <property type="nucleotide sequence ID" value="NZ_SSMD01000011.1"/>
</dbReference>
<keyword evidence="1" id="KW-0238">DNA-binding</keyword>
<dbReference type="Pfam" id="PF07883">
    <property type="entry name" value="Cupin_2"/>
    <property type="match status" value="1"/>
</dbReference>
<gene>
    <name evidence="4" type="ORF">E7681_17625</name>
</gene>
<dbReference type="PROSITE" id="PS50943">
    <property type="entry name" value="HTH_CROC1"/>
    <property type="match status" value="1"/>
</dbReference>
<dbReference type="PANTHER" id="PTHR46797:SF20">
    <property type="entry name" value="BLR4304 PROTEIN"/>
    <property type="match status" value="1"/>
</dbReference>
<dbReference type="AlphaFoldDB" id="A0A4S3M6D8"/>
<keyword evidence="5" id="KW-1185">Reference proteome</keyword>
<evidence type="ECO:0000313" key="5">
    <source>
        <dbReference type="Proteomes" id="UP000306113"/>
    </source>
</evidence>
<dbReference type="Gene3D" id="2.60.120.10">
    <property type="entry name" value="Jelly Rolls"/>
    <property type="match status" value="1"/>
</dbReference>
<dbReference type="InterPro" id="IPR011051">
    <property type="entry name" value="RmlC_Cupin_sf"/>
</dbReference>
<dbReference type="GO" id="GO:0005829">
    <property type="term" value="C:cytosol"/>
    <property type="evidence" value="ECO:0007669"/>
    <property type="project" value="TreeGrafter"/>
</dbReference>
<dbReference type="OrthoDB" id="9814751at2"/>
<dbReference type="GO" id="GO:0003677">
    <property type="term" value="F:DNA binding"/>
    <property type="evidence" value="ECO:0007669"/>
    <property type="project" value="UniProtKB-KW"/>
</dbReference>
<organism evidence="4 5">
    <name type="scientific">Thalassobius vesicularis</name>
    <dbReference type="NCBI Taxonomy" id="1294297"/>
    <lineage>
        <taxon>Bacteria</taxon>
        <taxon>Pseudomonadati</taxon>
        <taxon>Pseudomonadota</taxon>
        <taxon>Alphaproteobacteria</taxon>
        <taxon>Rhodobacterales</taxon>
        <taxon>Roseobacteraceae</taxon>
        <taxon>Thalassovita</taxon>
    </lineage>
</organism>
<dbReference type="SMART" id="SM00530">
    <property type="entry name" value="HTH_XRE"/>
    <property type="match status" value="1"/>
</dbReference>
<name>A0A4S3M6D8_9RHOB</name>
<dbReference type="CDD" id="cd02209">
    <property type="entry name" value="cupin_XRE_C"/>
    <property type="match status" value="1"/>
</dbReference>
<protein>
    <submittedName>
        <fullName evidence="4">XRE family transcriptional regulator</fullName>
    </submittedName>
</protein>
<dbReference type="SUPFAM" id="SSF47413">
    <property type="entry name" value="lambda repressor-like DNA-binding domains"/>
    <property type="match status" value="1"/>
</dbReference>
<reference evidence="4 5" key="1">
    <citation type="submission" date="2019-04" db="EMBL/GenBank/DDBJ databases">
        <title>Draft genome sequence of Youngimonas vesicularis.</title>
        <authorList>
            <person name="Hameed A."/>
        </authorList>
    </citation>
    <scope>NUCLEOTIDE SEQUENCE [LARGE SCALE GENOMIC DNA]</scope>
    <source>
        <strain evidence="4 5">CC-AMW-E</strain>
    </source>
</reference>
<evidence type="ECO:0000313" key="4">
    <source>
        <dbReference type="EMBL" id="THD71625.1"/>
    </source>
</evidence>
<feature type="region of interest" description="Disordered" evidence="2">
    <location>
        <begin position="1"/>
        <end position="21"/>
    </location>
</feature>
<comment type="caution">
    <text evidence="4">The sequence shown here is derived from an EMBL/GenBank/DDBJ whole genome shotgun (WGS) entry which is preliminary data.</text>
</comment>
<accession>A0A4S3M6D8</accession>
<dbReference type="CDD" id="cd00093">
    <property type="entry name" value="HTH_XRE"/>
    <property type="match status" value="1"/>
</dbReference>
<dbReference type="Proteomes" id="UP000306113">
    <property type="component" value="Unassembled WGS sequence"/>
</dbReference>
<dbReference type="InterPro" id="IPR050807">
    <property type="entry name" value="TransReg_Diox_bact_type"/>
</dbReference>
<dbReference type="InterPro" id="IPR001387">
    <property type="entry name" value="Cro/C1-type_HTH"/>
</dbReference>
<evidence type="ECO:0000256" key="1">
    <source>
        <dbReference type="ARBA" id="ARBA00023125"/>
    </source>
</evidence>